<reference evidence="1 2" key="1">
    <citation type="submission" date="2018-12" db="EMBL/GenBank/DDBJ databases">
        <title>Complete genome sequence of Flaviflexus salsibiostraticola KCTC 33148.</title>
        <authorList>
            <person name="Bae J.-W."/>
        </authorList>
    </citation>
    <scope>NUCLEOTIDE SEQUENCE [LARGE SCALE GENOMIC DNA]</scope>
    <source>
        <strain evidence="1 2">KCTC 33148</strain>
    </source>
</reference>
<dbReference type="KEGG" id="fsl:EJO69_02730"/>
<dbReference type="Proteomes" id="UP000270021">
    <property type="component" value="Chromosome"/>
</dbReference>
<dbReference type="EMBL" id="CP034438">
    <property type="protein sequence ID" value="AZN29337.1"/>
    <property type="molecule type" value="Genomic_DNA"/>
</dbReference>
<keyword evidence="2" id="KW-1185">Reference proteome</keyword>
<dbReference type="RefSeq" id="WP_126038901.1">
    <property type="nucleotide sequence ID" value="NZ_CP034438.1"/>
</dbReference>
<accession>A0A3Q8WSM0</accession>
<organism evidence="1 2">
    <name type="scientific">Flaviflexus salsibiostraticola</name>
    <dbReference type="NCBI Taxonomy" id="1282737"/>
    <lineage>
        <taxon>Bacteria</taxon>
        <taxon>Bacillati</taxon>
        <taxon>Actinomycetota</taxon>
        <taxon>Actinomycetes</taxon>
        <taxon>Actinomycetales</taxon>
        <taxon>Actinomycetaceae</taxon>
        <taxon>Flaviflexus</taxon>
    </lineage>
</organism>
<gene>
    <name evidence="1" type="ORF">EJO69_02730</name>
</gene>
<name>A0A3Q8WSM0_9ACTO</name>
<evidence type="ECO:0000313" key="2">
    <source>
        <dbReference type="Proteomes" id="UP000270021"/>
    </source>
</evidence>
<protein>
    <submittedName>
        <fullName evidence="1">Uncharacterized protein</fullName>
    </submittedName>
</protein>
<evidence type="ECO:0000313" key="1">
    <source>
        <dbReference type="EMBL" id="AZN29337.1"/>
    </source>
</evidence>
<sequence>MHALQERNALVAIVLADPLGWPEAHLEESDPLRRICLPQGDCPDLSFDERREWRQRNPQRNW</sequence>
<proteinExistence type="predicted"/>
<dbReference type="AlphaFoldDB" id="A0A3Q8WSM0"/>
<dbReference type="OrthoDB" id="3989267at2"/>